<dbReference type="GO" id="GO:0097320">
    <property type="term" value="P:plasma membrane tubulation"/>
    <property type="evidence" value="ECO:0007669"/>
    <property type="project" value="TreeGrafter"/>
</dbReference>
<feature type="domain" description="SH3" evidence="5">
    <location>
        <begin position="449"/>
        <end position="508"/>
    </location>
</feature>
<dbReference type="Gene3D" id="1.20.1270.60">
    <property type="entry name" value="Arfaptin homology (AH) domain/BAR domain"/>
    <property type="match status" value="1"/>
</dbReference>
<dbReference type="AlphaFoldDB" id="A0A507DJE7"/>
<dbReference type="GO" id="GO:1990528">
    <property type="term" value="C:Rvs161p-Rvs167p complex"/>
    <property type="evidence" value="ECO:0007669"/>
    <property type="project" value="TreeGrafter"/>
</dbReference>
<evidence type="ECO:0000256" key="1">
    <source>
        <dbReference type="ARBA" id="ARBA00022443"/>
    </source>
</evidence>
<dbReference type="InterPro" id="IPR027267">
    <property type="entry name" value="AH/BAR_dom_sf"/>
</dbReference>
<dbReference type="InterPro" id="IPR036028">
    <property type="entry name" value="SH3-like_dom_sf"/>
</dbReference>
<dbReference type="Proteomes" id="UP000320475">
    <property type="component" value="Unassembled WGS sequence"/>
</dbReference>
<dbReference type="VEuPathDB" id="FungiDB:SeMB42_g00496"/>
<dbReference type="InterPro" id="IPR001452">
    <property type="entry name" value="SH3_domain"/>
</dbReference>
<dbReference type="PANTHER" id="PTHR47174">
    <property type="entry name" value="BRIDGING INTEGRATOR 3"/>
    <property type="match status" value="1"/>
</dbReference>
<dbReference type="CDD" id="cd07599">
    <property type="entry name" value="BAR_Rvs167p"/>
    <property type="match status" value="1"/>
</dbReference>
<comment type="caution">
    <text evidence="7">The sequence shown here is derived from an EMBL/GenBank/DDBJ whole genome shotgun (WGS) entry which is preliminary data.</text>
</comment>
<feature type="domain" description="BAR" evidence="6">
    <location>
        <begin position="56"/>
        <end position="334"/>
    </location>
</feature>
<dbReference type="PROSITE" id="PS51021">
    <property type="entry name" value="BAR"/>
    <property type="match status" value="1"/>
</dbReference>
<evidence type="ECO:0000256" key="4">
    <source>
        <dbReference type="SAM" id="MobiDB-lite"/>
    </source>
</evidence>
<keyword evidence="1 2" id="KW-0728">SH3 domain</keyword>
<dbReference type="Gene3D" id="2.30.30.40">
    <property type="entry name" value="SH3 Domains"/>
    <property type="match status" value="1"/>
</dbReference>
<protein>
    <recommendedName>
        <fullName evidence="9">SH3 domain-containing protein</fullName>
    </recommendedName>
</protein>
<feature type="compositionally biased region" description="Low complexity" evidence="4">
    <location>
        <begin position="402"/>
        <end position="417"/>
    </location>
</feature>
<dbReference type="FunFam" id="2.30.30.40:FF:000100">
    <property type="entry name" value="SH3 domain-containing YSC84-like protein 1"/>
    <property type="match status" value="1"/>
</dbReference>
<dbReference type="Pfam" id="PF00018">
    <property type="entry name" value="SH3_1"/>
    <property type="match status" value="1"/>
</dbReference>
<evidence type="ECO:0000259" key="5">
    <source>
        <dbReference type="PROSITE" id="PS50002"/>
    </source>
</evidence>
<dbReference type="SMART" id="SM00721">
    <property type="entry name" value="BAR"/>
    <property type="match status" value="1"/>
</dbReference>
<reference evidence="7 8" key="1">
    <citation type="journal article" date="2019" name="Sci. Rep.">
        <title>Comparative genomics of chytrid fungi reveal insights into the obligate biotrophic and pathogenic lifestyle of Synchytrium endobioticum.</title>
        <authorList>
            <person name="van de Vossenberg B.T.L.H."/>
            <person name="Warris S."/>
            <person name="Nguyen H.D.T."/>
            <person name="van Gent-Pelzer M.P.E."/>
            <person name="Joly D.L."/>
            <person name="van de Geest H.C."/>
            <person name="Bonants P.J.M."/>
            <person name="Smith D.S."/>
            <person name="Levesque C.A."/>
            <person name="van der Lee T.A.J."/>
        </authorList>
    </citation>
    <scope>NUCLEOTIDE SEQUENCE [LARGE SCALE GENOMIC DNA]</scope>
    <source>
        <strain evidence="7 8">LEV6574</strain>
    </source>
</reference>
<evidence type="ECO:0000256" key="3">
    <source>
        <dbReference type="SAM" id="Coils"/>
    </source>
</evidence>
<dbReference type="GO" id="GO:0043332">
    <property type="term" value="C:mating projection tip"/>
    <property type="evidence" value="ECO:0007669"/>
    <property type="project" value="TreeGrafter"/>
</dbReference>
<dbReference type="InterPro" id="IPR004148">
    <property type="entry name" value="BAR_dom"/>
</dbReference>
<dbReference type="EMBL" id="QEAM01000001">
    <property type="protein sequence ID" value="TPX51829.1"/>
    <property type="molecule type" value="Genomic_DNA"/>
</dbReference>
<feature type="compositionally biased region" description="Low complexity" evidence="4">
    <location>
        <begin position="334"/>
        <end position="351"/>
    </location>
</feature>
<evidence type="ECO:0000313" key="8">
    <source>
        <dbReference type="Proteomes" id="UP000320475"/>
    </source>
</evidence>
<dbReference type="PRINTS" id="PR00452">
    <property type="entry name" value="SH3DOMAIN"/>
</dbReference>
<feature type="compositionally biased region" description="Low complexity" evidence="4">
    <location>
        <begin position="367"/>
        <end position="385"/>
    </location>
</feature>
<evidence type="ECO:0000313" key="7">
    <source>
        <dbReference type="EMBL" id="TPX51829.1"/>
    </source>
</evidence>
<dbReference type="GO" id="GO:0015629">
    <property type="term" value="C:actin cytoskeleton"/>
    <property type="evidence" value="ECO:0007669"/>
    <property type="project" value="TreeGrafter"/>
</dbReference>
<dbReference type="GO" id="GO:0008289">
    <property type="term" value="F:lipid binding"/>
    <property type="evidence" value="ECO:0007669"/>
    <property type="project" value="TreeGrafter"/>
</dbReference>
<proteinExistence type="predicted"/>
<dbReference type="SUPFAM" id="SSF50044">
    <property type="entry name" value="SH3-domain"/>
    <property type="match status" value="1"/>
</dbReference>
<evidence type="ECO:0008006" key="9">
    <source>
        <dbReference type="Google" id="ProtNLM"/>
    </source>
</evidence>
<dbReference type="Pfam" id="PF03114">
    <property type="entry name" value="BAR"/>
    <property type="match status" value="1"/>
</dbReference>
<dbReference type="GO" id="GO:0031097">
    <property type="term" value="C:medial cortex"/>
    <property type="evidence" value="ECO:0007669"/>
    <property type="project" value="TreeGrafter"/>
</dbReference>
<dbReference type="PROSITE" id="PS50002">
    <property type="entry name" value="SH3"/>
    <property type="match status" value="1"/>
</dbReference>
<dbReference type="InterPro" id="IPR046982">
    <property type="entry name" value="BIN3/RVS161-like"/>
</dbReference>
<dbReference type="GO" id="GO:0051666">
    <property type="term" value="P:actin cortical patch localization"/>
    <property type="evidence" value="ECO:0007669"/>
    <property type="project" value="InterPro"/>
</dbReference>
<evidence type="ECO:0000256" key="2">
    <source>
        <dbReference type="PROSITE-ProRule" id="PRU00192"/>
    </source>
</evidence>
<dbReference type="GO" id="GO:0006897">
    <property type="term" value="P:endocytosis"/>
    <property type="evidence" value="ECO:0007669"/>
    <property type="project" value="InterPro"/>
</dbReference>
<keyword evidence="3" id="KW-0175">Coiled coil</keyword>
<dbReference type="SMART" id="SM00326">
    <property type="entry name" value="SH3"/>
    <property type="match status" value="1"/>
</dbReference>
<feature type="coiled-coil region" evidence="3">
    <location>
        <begin position="71"/>
        <end position="98"/>
    </location>
</feature>
<sequence length="508" mass="57118">MVSYTALDLHRFPFKSLVLYDTCFETRPLTNQPLCLAEQQSWKGLIKAAKRLPHQIRTRSGHAETTIDYEYEDMESAFKTLEMAAKKLNDDAKRFRDALGALLNHQMEFGTILGDVYVPVSGRRDRTGEDANSPIVGGHGLTRAVTPPQSLKAVQDFSRAMQTVKEELAPELESITRRVVQPTADYITLIDQVKKMIIKRAHKLVDYDRHRLALKSLKNKPEKTLSDEKEVTKKQVILDQATREYEHINNLLKQELPVFLDLRVQFIDPCFMTLYWYQLKVYTVITQHLYGLVHENYDGKITASLLAEQAHQRCIALLSQVSLVRTVAGKEQPAYNYSSESGNESDNNSAGRSSNDFTSPPPYGYGSDSNNNSSNTYPSSPNASSFNIPRQSSTSPTKHSYPVTTATSAATSPPSKTYGSPSREYASPARSSHPTATIRPPQPPQPPQNTTKHVVAIYDFDGQQEGDLVFRKGDQIQLIERTDNVNDWWIGELRGVEGQFPGNYVEDV</sequence>
<gene>
    <name evidence="7" type="ORF">SeLEV6574_g00076</name>
</gene>
<dbReference type="SUPFAM" id="SSF103657">
    <property type="entry name" value="BAR/IMD domain-like"/>
    <property type="match status" value="1"/>
</dbReference>
<dbReference type="PANTHER" id="PTHR47174:SF1">
    <property type="entry name" value="REDUCED VIABILITY UPON STARVATION PROTEIN 167"/>
    <property type="match status" value="1"/>
</dbReference>
<organism evidence="7 8">
    <name type="scientific">Synchytrium endobioticum</name>
    <dbReference type="NCBI Taxonomy" id="286115"/>
    <lineage>
        <taxon>Eukaryota</taxon>
        <taxon>Fungi</taxon>
        <taxon>Fungi incertae sedis</taxon>
        <taxon>Chytridiomycota</taxon>
        <taxon>Chytridiomycota incertae sedis</taxon>
        <taxon>Chytridiomycetes</taxon>
        <taxon>Synchytriales</taxon>
        <taxon>Synchytriaceae</taxon>
        <taxon>Synchytrium</taxon>
    </lineage>
</organism>
<name>A0A507DJE7_9FUNG</name>
<dbReference type="OrthoDB" id="2159336at2759"/>
<feature type="region of interest" description="Disordered" evidence="4">
    <location>
        <begin position="334"/>
        <end position="450"/>
    </location>
</feature>
<evidence type="ECO:0000259" key="6">
    <source>
        <dbReference type="PROSITE" id="PS51021"/>
    </source>
</evidence>
<feature type="compositionally biased region" description="Polar residues" evidence="4">
    <location>
        <begin position="386"/>
        <end position="398"/>
    </location>
</feature>
<accession>A0A507DJE7</accession>